<reference evidence="1 2" key="1">
    <citation type="journal article" date="2022" name="Hortic Res">
        <title>A haplotype resolved chromosomal level avocado genome allows analysis of novel avocado genes.</title>
        <authorList>
            <person name="Nath O."/>
            <person name="Fletcher S.J."/>
            <person name="Hayward A."/>
            <person name="Shaw L.M."/>
            <person name="Masouleh A.K."/>
            <person name="Furtado A."/>
            <person name="Henry R.J."/>
            <person name="Mitter N."/>
        </authorList>
    </citation>
    <scope>NUCLEOTIDE SEQUENCE [LARGE SCALE GENOMIC DNA]</scope>
    <source>
        <strain evidence="2">cv. Hass</strain>
    </source>
</reference>
<gene>
    <name evidence="1" type="ORF">MRB53_020272</name>
</gene>
<sequence>MKLSKCVEEIPLNEQHSGKKILIQLSLCSSPLIYCSFKSRHSFREVSHFKALVILLFVFFLPISAFKSGQHPKGKEIVKLQMACITTAASSSSSSLLIPSSGFFGKNYEKPSSLSWVSSFPQLKISINADPSPLTLKHPGVVQAAWTRRNRDKIAKKPSRKSWKQRTDMYMRPFLLNVFFSKRFVHAKVVHRATSKVISVASTNAKDLRNTLPSLTDNEACRVIGRLIAERSMDADVFAMAYEPKKDGRIEGKLGIILDTIKENGIIFV</sequence>
<evidence type="ECO:0000313" key="1">
    <source>
        <dbReference type="EMBL" id="KAJ8626965.1"/>
    </source>
</evidence>
<evidence type="ECO:0000313" key="2">
    <source>
        <dbReference type="Proteomes" id="UP001234297"/>
    </source>
</evidence>
<dbReference type="Proteomes" id="UP001234297">
    <property type="component" value="Chromosome 6"/>
</dbReference>
<protein>
    <submittedName>
        <fullName evidence="1">Uncharacterized protein</fullName>
    </submittedName>
</protein>
<name>A0ACC2L0W8_PERAE</name>
<keyword evidence="2" id="KW-1185">Reference proteome</keyword>
<proteinExistence type="predicted"/>
<accession>A0ACC2L0W8</accession>
<organism evidence="1 2">
    <name type="scientific">Persea americana</name>
    <name type="common">Avocado</name>
    <dbReference type="NCBI Taxonomy" id="3435"/>
    <lineage>
        <taxon>Eukaryota</taxon>
        <taxon>Viridiplantae</taxon>
        <taxon>Streptophyta</taxon>
        <taxon>Embryophyta</taxon>
        <taxon>Tracheophyta</taxon>
        <taxon>Spermatophyta</taxon>
        <taxon>Magnoliopsida</taxon>
        <taxon>Magnoliidae</taxon>
        <taxon>Laurales</taxon>
        <taxon>Lauraceae</taxon>
        <taxon>Persea</taxon>
    </lineage>
</organism>
<comment type="caution">
    <text evidence="1">The sequence shown here is derived from an EMBL/GenBank/DDBJ whole genome shotgun (WGS) entry which is preliminary data.</text>
</comment>
<dbReference type="EMBL" id="CM056814">
    <property type="protein sequence ID" value="KAJ8626965.1"/>
    <property type="molecule type" value="Genomic_DNA"/>
</dbReference>